<dbReference type="EMBL" id="CAJJDO010000130">
    <property type="protein sequence ID" value="CAD8202096.1"/>
    <property type="molecule type" value="Genomic_DNA"/>
</dbReference>
<accession>A0A8S1XLM3</accession>
<comment type="caution">
    <text evidence="6">The sequence shown here is derived from an EMBL/GenBank/DDBJ whole genome shotgun (WGS) entry which is preliminary data.</text>
</comment>
<feature type="repeat" description="ANK" evidence="3">
    <location>
        <begin position="187"/>
        <end position="219"/>
    </location>
</feature>
<dbReference type="Pfam" id="PF12796">
    <property type="entry name" value="Ank_2"/>
    <property type="match status" value="1"/>
</dbReference>
<evidence type="ECO:0000256" key="4">
    <source>
        <dbReference type="PROSITE-ProRule" id="PRU00035"/>
    </source>
</evidence>
<keyword evidence="1" id="KW-0677">Repeat</keyword>
<gene>
    <name evidence="6" type="ORF">PPENT_87.1.T1300039</name>
</gene>
<dbReference type="OrthoDB" id="448960at2759"/>
<dbReference type="InterPro" id="IPR050776">
    <property type="entry name" value="Ank_Repeat/CDKN_Inhibitor"/>
</dbReference>
<name>A0A8S1XLM3_9CILI</name>
<evidence type="ECO:0000259" key="5">
    <source>
        <dbReference type="PROSITE" id="PS50014"/>
    </source>
</evidence>
<proteinExistence type="predicted"/>
<dbReference type="PROSITE" id="PS00633">
    <property type="entry name" value="BROMODOMAIN_1"/>
    <property type="match status" value="1"/>
</dbReference>
<reference evidence="6" key="1">
    <citation type="submission" date="2021-01" db="EMBL/GenBank/DDBJ databases">
        <authorList>
            <consortium name="Genoscope - CEA"/>
            <person name="William W."/>
        </authorList>
    </citation>
    <scope>NUCLEOTIDE SEQUENCE</scope>
</reference>
<evidence type="ECO:0000256" key="1">
    <source>
        <dbReference type="ARBA" id="ARBA00022737"/>
    </source>
</evidence>
<dbReference type="PROSITE" id="PS50297">
    <property type="entry name" value="ANK_REP_REGION"/>
    <property type="match status" value="1"/>
</dbReference>
<evidence type="ECO:0000313" key="7">
    <source>
        <dbReference type="Proteomes" id="UP000689195"/>
    </source>
</evidence>
<evidence type="ECO:0000256" key="2">
    <source>
        <dbReference type="ARBA" id="ARBA00023043"/>
    </source>
</evidence>
<dbReference type="SMART" id="SM00297">
    <property type="entry name" value="BROMO"/>
    <property type="match status" value="1"/>
</dbReference>
<feature type="domain" description="Bromo" evidence="5">
    <location>
        <begin position="379"/>
        <end position="451"/>
    </location>
</feature>
<organism evidence="6 7">
    <name type="scientific">Paramecium pentaurelia</name>
    <dbReference type="NCBI Taxonomy" id="43138"/>
    <lineage>
        <taxon>Eukaryota</taxon>
        <taxon>Sar</taxon>
        <taxon>Alveolata</taxon>
        <taxon>Ciliophora</taxon>
        <taxon>Intramacronucleata</taxon>
        <taxon>Oligohymenophorea</taxon>
        <taxon>Peniculida</taxon>
        <taxon>Parameciidae</taxon>
        <taxon>Paramecium</taxon>
    </lineage>
</organism>
<evidence type="ECO:0000313" key="6">
    <source>
        <dbReference type="EMBL" id="CAD8202096.1"/>
    </source>
</evidence>
<dbReference type="InterPro" id="IPR002110">
    <property type="entry name" value="Ankyrin_rpt"/>
</dbReference>
<evidence type="ECO:0000256" key="3">
    <source>
        <dbReference type="PROSITE-ProRule" id="PRU00023"/>
    </source>
</evidence>
<dbReference type="InterPro" id="IPR018359">
    <property type="entry name" value="Bromodomain_CS"/>
</dbReference>
<dbReference type="PROSITE" id="PS50014">
    <property type="entry name" value="BROMODOMAIN_2"/>
    <property type="match status" value="1"/>
</dbReference>
<dbReference type="PANTHER" id="PTHR24201">
    <property type="entry name" value="ANK_REP_REGION DOMAIN-CONTAINING PROTEIN"/>
    <property type="match status" value="1"/>
</dbReference>
<keyword evidence="7" id="KW-1185">Reference proteome</keyword>
<dbReference type="InterPro" id="IPR001487">
    <property type="entry name" value="Bromodomain"/>
</dbReference>
<sequence>MDSINQIALNRFEMAANDGKVNSEQVISILQSLNYTPSDIFKLVSHITIDIDIHKFKELLFIQKEEQMQERLTNSQIKEIENEFQQAVKYGNVDKVLQYLNKYQNHIDLANKIEPQNRQIPTYDAVQAPAEYQAYLILKTLYDYGSDIHFRDAMQQSIIFYICRDGRCQLFDFLISKGLSVNEQDINGQTPIFYAARENRVEILQRLIKNGANVNHRDKILDQTCLFYSAKEGQLQTCQILIDAGCKISHQDVTKKTAIAYAKKFNRKEVYDFLMIEVQKQKDEVNQKRDYGHSKLEQKINRKNKLDITKFQYKLIHMDDKGISKEVTNEDFERFQLEFPEIAKLIINPDDTINELMISSINQDQMWNQIAIKILQQLQKLKQSWYFLEPVDVNRYQIFDYYDIVKNPMDLGTIKSKLQNNSYKCFKEYHIDMLLVFENCALYNKINSEVGQAGVKMKLEYLILLEQCGINKQNQ</sequence>
<dbReference type="PROSITE" id="PS50088">
    <property type="entry name" value="ANK_REPEAT"/>
    <property type="match status" value="1"/>
</dbReference>
<protein>
    <recommendedName>
        <fullName evidence="5">Bromo domain-containing protein</fullName>
    </recommendedName>
</protein>
<keyword evidence="4" id="KW-0103">Bromodomain</keyword>
<keyword evidence="2 3" id="KW-0040">ANK repeat</keyword>
<dbReference type="Proteomes" id="UP000689195">
    <property type="component" value="Unassembled WGS sequence"/>
</dbReference>
<dbReference type="SMART" id="SM00248">
    <property type="entry name" value="ANK"/>
    <property type="match status" value="4"/>
</dbReference>
<dbReference type="Pfam" id="PF00439">
    <property type="entry name" value="Bromodomain"/>
    <property type="match status" value="1"/>
</dbReference>
<dbReference type="AlphaFoldDB" id="A0A8S1XLM3"/>